<evidence type="ECO:0000256" key="1">
    <source>
        <dbReference type="ARBA" id="ARBA00009841"/>
    </source>
</evidence>
<dbReference type="KEGG" id="mpp:MICPUCDRAFT_60753"/>
<organism evidence="4">
    <name type="scientific">Micromonas pusilla (strain CCMP1545)</name>
    <name type="common">Picoplanktonic green alga</name>
    <dbReference type="NCBI Taxonomy" id="564608"/>
    <lineage>
        <taxon>Eukaryota</taxon>
        <taxon>Viridiplantae</taxon>
        <taxon>Chlorophyta</taxon>
        <taxon>Mamiellophyceae</taxon>
        <taxon>Mamiellales</taxon>
        <taxon>Mamiellaceae</taxon>
        <taxon>Micromonas</taxon>
    </lineage>
</organism>
<dbReference type="GeneID" id="9686405"/>
<dbReference type="EMBL" id="GG663743">
    <property type="protein sequence ID" value="EEH54879.1"/>
    <property type="molecule type" value="Genomic_DNA"/>
</dbReference>
<dbReference type="STRING" id="564608.C1MZJ5"/>
<name>C1MZJ5_MICPC</name>
<feature type="compositionally biased region" description="Acidic residues" evidence="2">
    <location>
        <begin position="229"/>
        <end position="243"/>
    </location>
</feature>
<dbReference type="PANTHER" id="PTHR12150">
    <property type="entry name" value="CLASS IV SAM-BINDING METHYLTRANSFERASE-RELATED"/>
    <property type="match status" value="1"/>
</dbReference>
<dbReference type="eggNOG" id="KOG3925">
    <property type="taxonomic scope" value="Eukaryota"/>
</dbReference>
<dbReference type="PANTHER" id="PTHR12150:SF13">
    <property type="entry name" value="METHYLTRANSFERASE C9ORF114-RELATED"/>
    <property type="match status" value="1"/>
</dbReference>
<dbReference type="AlphaFoldDB" id="C1MZJ5"/>
<dbReference type="InterPro" id="IPR003750">
    <property type="entry name" value="Put_MeTrfase-C9orf114-like"/>
</dbReference>
<evidence type="ECO:0000313" key="4">
    <source>
        <dbReference type="Proteomes" id="UP000001876"/>
    </source>
</evidence>
<gene>
    <name evidence="3" type="ORF">MICPUCDRAFT_60753</name>
</gene>
<comment type="similarity">
    <text evidence="1">Belongs to the class IV-like SAM-binding methyltransferase superfamily.</text>
</comment>
<dbReference type="InterPro" id="IPR029028">
    <property type="entry name" value="Alpha/beta_knot_MTases"/>
</dbReference>
<keyword evidence="4" id="KW-1185">Reference proteome</keyword>
<evidence type="ECO:0000256" key="2">
    <source>
        <dbReference type="SAM" id="MobiDB-lite"/>
    </source>
</evidence>
<proteinExistence type="inferred from homology"/>
<dbReference type="Gene3D" id="3.40.1280.10">
    <property type="match status" value="1"/>
</dbReference>
<dbReference type="Pfam" id="PF02598">
    <property type="entry name" value="Methyltrn_RNA_3"/>
    <property type="match status" value="1"/>
</dbReference>
<accession>C1MZJ5</accession>
<dbReference type="SUPFAM" id="SSF75217">
    <property type="entry name" value="alpha/beta knot"/>
    <property type="match status" value="1"/>
</dbReference>
<dbReference type="InterPro" id="IPR029026">
    <property type="entry name" value="tRNA_m1G_MTases_N"/>
</dbReference>
<evidence type="ECO:0000313" key="3">
    <source>
        <dbReference type="EMBL" id="EEH54879.1"/>
    </source>
</evidence>
<dbReference type="RefSeq" id="XP_003061229.1">
    <property type="nucleotide sequence ID" value="XM_003061183.1"/>
</dbReference>
<sequence length="313" mass="33593">MILAVDAAVANSATSLAEVTHLAWRAACAAIKVKANEVVVYGGVKESVAKNDGHYSGPPSHAANRPAVMIARVLEYVDTPPYLRNALLARHPDLALVGSLPRGGVLKGARHHLRIHDVSEYREGIVVAAANGASKSTRANVGLLSDLELDKHVKVGVRVTVRLDNRCRASDGSTTPLTGRVVSPEEAALSNGGSWAFNVRVSRDDPRKEPEAMDGLLGLEKLTFFDPDAPAEDDDDDDDDDDGAGAFAPTQKKDPRWNIQNVEAEPWRVSTQTSTYRDSFVPLDVAEPSLRSFDDAAGEVVRRPYDASGSHDG</sequence>
<reference evidence="3 4" key="1">
    <citation type="journal article" date="2009" name="Science">
        <title>Green evolution and dynamic adaptations revealed by genomes of the marine picoeukaryotes Micromonas.</title>
        <authorList>
            <person name="Worden A.Z."/>
            <person name="Lee J.H."/>
            <person name="Mock T."/>
            <person name="Rouze P."/>
            <person name="Simmons M.P."/>
            <person name="Aerts A.L."/>
            <person name="Allen A.E."/>
            <person name="Cuvelier M.L."/>
            <person name="Derelle E."/>
            <person name="Everett M.V."/>
            <person name="Foulon E."/>
            <person name="Grimwood J."/>
            <person name="Gundlach H."/>
            <person name="Henrissat B."/>
            <person name="Napoli C."/>
            <person name="McDonald S.M."/>
            <person name="Parker M.S."/>
            <person name="Rombauts S."/>
            <person name="Salamov A."/>
            <person name="Von Dassow P."/>
            <person name="Badger J.H."/>
            <person name="Coutinho P.M."/>
            <person name="Demir E."/>
            <person name="Dubchak I."/>
            <person name="Gentemann C."/>
            <person name="Eikrem W."/>
            <person name="Gready J.E."/>
            <person name="John U."/>
            <person name="Lanier W."/>
            <person name="Lindquist E.A."/>
            <person name="Lucas S."/>
            <person name="Mayer K.F."/>
            <person name="Moreau H."/>
            <person name="Not F."/>
            <person name="Otillar R."/>
            <person name="Panaud O."/>
            <person name="Pangilinan J."/>
            <person name="Paulsen I."/>
            <person name="Piegu B."/>
            <person name="Poliakov A."/>
            <person name="Robbens S."/>
            <person name="Schmutz J."/>
            <person name="Toulza E."/>
            <person name="Wyss T."/>
            <person name="Zelensky A."/>
            <person name="Zhou K."/>
            <person name="Armbrust E.V."/>
            <person name="Bhattacharya D."/>
            <person name="Goodenough U.W."/>
            <person name="Van de Peer Y."/>
            <person name="Grigoriev I.V."/>
        </authorList>
    </citation>
    <scope>NUCLEOTIDE SEQUENCE [LARGE SCALE GENOMIC DNA]</scope>
    <source>
        <strain evidence="3 4">CCMP1545</strain>
    </source>
</reference>
<feature type="region of interest" description="Disordered" evidence="2">
    <location>
        <begin position="226"/>
        <end position="274"/>
    </location>
</feature>
<dbReference type="Proteomes" id="UP000001876">
    <property type="component" value="Unassembled WGS sequence"/>
</dbReference>
<protein>
    <submittedName>
        <fullName evidence="3">Predicted protein</fullName>
    </submittedName>
</protein>
<dbReference type="OrthoDB" id="361029at2759"/>